<dbReference type="PANTHER" id="PTHR11362">
    <property type="entry name" value="PHOSPHATIDYLETHANOLAMINE-BINDING PROTEIN"/>
    <property type="match status" value="1"/>
</dbReference>
<name>A0ABQ7QK97_PLUXY</name>
<dbReference type="Proteomes" id="UP000823941">
    <property type="component" value="Chromosome 13"/>
</dbReference>
<evidence type="ECO:0000313" key="2">
    <source>
        <dbReference type="Proteomes" id="UP000823941"/>
    </source>
</evidence>
<proteinExistence type="predicted"/>
<dbReference type="EMBL" id="JAHIBW010000013">
    <property type="protein sequence ID" value="KAG7305647.1"/>
    <property type="molecule type" value="Genomic_DNA"/>
</dbReference>
<dbReference type="InterPro" id="IPR035810">
    <property type="entry name" value="PEBP_euk"/>
</dbReference>
<gene>
    <name evidence="1" type="ORF">JYU34_009747</name>
</gene>
<keyword evidence="2" id="KW-1185">Reference proteome</keyword>
<comment type="caution">
    <text evidence="1">The sequence shown here is derived from an EMBL/GenBank/DDBJ whole genome shotgun (WGS) entry which is preliminary data.</text>
</comment>
<organism evidence="1 2">
    <name type="scientific">Plutella xylostella</name>
    <name type="common">Diamondback moth</name>
    <name type="synonym">Plutella maculipennis</name>
    <dbReference type="NCBI Taxonomy" id="51655"/>
    <lineage>
        <taxon>Eukaryota</taxon>
        <taxon>Metazoa</taxon>
        <taxon>Ecdysozoa</taxon>
        <taxon>Arthropoda</taxon>
        <taxon>Hexapoda</taxon>
        <taxon>Insecta</taxon>
        <taxon>Pterygota</taxon>
        <taxon>Neoptera</taxon>
        <taxon>Endopterygota</taxon>
        <taxon>Lepidoptera</taxon>
        <taxon>Glossata</taxon>
        <taxon>Ditrysia</taxon>
        <taxon>Yponomeutoidea</taxon>
        <taxon>Plutellidae</taxon>
        <taxon>Plutella</taxon>
    </lineage>
</organism>
<dbReference type="Gene3D" id="3.90.280.10">
    <property type="entry name" value="PEBP-like"/>
    <property type="match status" value="1"/>
</dbReference>
<dbReference type="InterPro" id="IPR036610">
    <property type="entry name" value="PEBP-like_sf"/>
</dbReference>
<dbReference type="PANTHER" id="PTHR11362:SF141">
    <property type="entry name" value="PHOSPHATIDYLETHANOLAMINE-BINDING PROTEIN"/>
    <property type="match status" value="1"/>
</dbReference>
<sequence length="96" mass="10952">MTSLLREYKHWILGNVRRGGSSPLVVHQGPAPPSAAPHRYIVLVYQQPGSLCFDEPRITNQTSNVFRYGFRVQSFIQKYNLRGPVCGTFFYGKANY</sequence>
<protein>
    <submittedName>
        <fullName evidence="1">Uncharacterized protein</fullName>
    </submittedName>
</protein>
<accession>A0ABQ7QK97</accession>
<reference evidence="1 2" key="1">
    <citation type="submission" date="2021-06" db="EMBL/GenBank/DDBJ databases">
        <title>A haploid diamondback moth (Plutella xylostella L.) genome assembly resolves 31 chromosomes and identifies a diamide resistance mutation.</title>
        <authorList>
            <person name="Ward C.M."/>
            <person name="Perry K.D."/>
            <person name="Baker G."/>
            <person name="Powis K."/>
            <person name="Heckel D.G."/>
            <person name="Baxter S.W."/>
        </authorList>
    </citation>
    <scope>NUCLEOTIDE SEQUENCE [LARGE SCALE GENOMIC DNA]</scope>
    <source>
        <strain evidence="1 2">LV</strain>
        <tissue evidence="1">Single pupa</tissue>
    </source>
</reference>
<dbReference type="SUPFAM" id="SSF49777">
    <property type="entry name" value="PEBP-like"/>
    <property type="match status" value="1"/>
</dbReference>
<evidence type="ECO:0000313" key="1">
    <source>
        <dbReference type="EMBL" id="KAG7305647.1"/>
    </source>
</evidence>